<dbReference type="PANTHER" id="PTHR30509">
    <property type="entry name" value="P-HYDROXYBENZOIC ACID EFFLUX PUMP SUBUNIT-RELATED"/>
    <property type="match status" value="1"/>
</dbReference>
<name>A0ABV1N6K2_9GAMM</name>
<evidence type="ECO:0000256" key="5">
    <source>
        <dbReference type="ARBA" id="ARBA00022989"/>
    </source>
</evidence>
<feature type="transmembrane region" description="Helical" evidence="8">
    <location>
        <begin position="363"/>
        <end position="384"/>
    </location>
</feature>
<feature type="transmembrane region" description="Helical" evidence="8">
    <location>
        <begin position="418"/>
        <end position="437"/>
    </location>
</feature>
<evidence type="ECO:0000256" key="2">
    <source>
        <dbReference type="ARBA" id="ARBA00022448"/>
    </source>
</evidence>
<evidence type="ECO:0000313" key="10">
    <source>
        <dbReference type="Proteomes" id="UP001472978"/>
    </source>
</evidence>
<dbReference type="PANTHER" id="PTHR30509:SF9">
    <property type="entry name" value="MULTIDRUG RESISTANCE PROTEIN MDTO"/>
    <property type="match status" value="1"/>
</dbReference>
<sequence>MSPWVEAYLTPSAASLKFATKASLAMLMALYLALWFDLERPYWALISAAFLQIRPMSGMVIEKGLSQLGGTLVGCLVGVAIMGLFGQAPLPALILLTLWIMLCTYASSLRRGNAAYGCIMGAVTAMLIVVIGASQPGSIFPIAVARLSELALGALCATLVSSLLWPIKVRDHLAEQADRVVNQAFRHAAQRLANSADLAALQESLTASLAPLTQLEADSQAARFEGPEGPGRIRASHVLTRRTLHLVARLHALQQLLEHAETPLDPRLHQLAAELADGFREAAEASGVAPARSRLQALRRRAMVEGGEADEDEAASPLEQRVMHGLREILGHALVMLDAREAIAHPIDRRLRAAPLAWHRDRLAAALNALRAGAVFVTLAAFWIASGWDNGQVAMLMGTLGSAFFASRDDPAAASLTFAKGMLAAVPCAFLFGHVLLAQASGFPLLVLLLLPPLFLGLLGAADPRLMGYCLAFTIGNILLTMPGNGMDFSFDGFLNRAIAVLVGLGTVVAGFRMIPALGPGLRRRRLVGAIARDLRALPASTIHEAEGRFIGHMADRLLHLARHDDTLPEERRHLFALGLTGLDVGYACLQLRRRLDDLQGAPIARARRGFFAALADAFADSARGRTPIDVRRTGDALVAALEDQQALSAHHRLMIAGLVERLDLALARQAERARATVPAAPASMNVTGNGTTADHDPENDNENQSATEPPRPA</sequence>
<proteinExistence type="predicted"/>
<evidence type="ECO:0000256" key="6">
    <source>
        <dbReference type="ARBA" id="ARBA00023136"/>
    </source>
</evidence>
<feature type="transmembrane region" description="Helical" evidence="8">
    <location>
        <begin position="18"/>
        <end position="36"/>
    </location>
</feature>
<gene>
    <name evidence="9" type="ORF">ABE957_08720</name>
</gene>
<feature type="transmembrane region" description="Helical" evidence="8">
    <location>
        <begin position="466"/>
        <end position="482"/>
    </location>
</feature>
<dbReference type="EMBL" id="JBEGCI010000006">
    <property type="protein sequence ID" value="MEQ6888751.1"/>
    <property type="molecule type" value="Genomic_DNA"/>
</dbReference>
<keyword evidence="4 8" id="KW-0812">Transmembrane</keyword>
<reference evidence="9 10" key="1">
    <citation type="submission" date="2024-05" db="EMBL/GenBank/DDBJ databases">
        <title>Halomonas sp. CS7 16S ribosomal RNA gene Genome sequencing and assembly.</title>
        <authorList>
            <person name="Yook S."/>
        </authorList>
    </citation>
    <scope>NUCLEOTIDE SEQUENCE [LARGE SCALE GENOMIC DNA]</scope>
    <source>
        <strain evidence="9 10">CS7</strain>
    </source>
</reference>
<dbReference type="InterPro" id="IPR006726">
    <property type="entry name" value="PHBA_efflux_AaeB/fusaric-R"/>
</dbReference>
<dbReference type="RefSeq" id="WP_349758275.1">
    <property type="nucleotide sequence ID" value="NZ_JBEGCI010000006.1"/>
</dbReference>
<evidence type="ECO:0000256" key="8">
    <source>
        <dbReference type="SAM" id="Phobius"/>
    </source>
</evidence>
<feature type="transmembrane region" description="Helical" evidence="8">
    <location>
        <begin position="494"/>
        <end position="515"/>
    </location>
</feature>
<comment type="subcellular location">
    <subcellularLocation>
        <location evidence="1">Cell membrane</location>
        <topology evidence="1">Multi-pass membrane protein</topology>
    </subcellularLocation>
</comment>
<feature type="transmembrane region" description="Helical" evidence="8">
    <location>
        <begin position="114"/>
        <end position="133"/>
    </location>
</feature>
<feature type="transmembrane region" description="Helical" evidence="8">
    <location>
        <begin position="443"/>
        <end position="459"/>
    </location>
</feature>
<organism evidence="9 10">
    <name type="scientific">Halomonas pelophila</name>
    <dbReference type="NCBI Taxonomy" id="3151122"/>
    <lineage>
        <taxon>Bacteria</taxon>
        <taxon>Pseudomonadati</taxon>
        <taxon>Pseudomonadota</taxon>
        <taxon>Gammaproteobacteria</taxon>
        <taxon>Oceanospirillales</taxon>
        <taxon>Halomonadaceae</taxon>
        <taxon>Halomonas</taxon>
    </lineage>
</organism>
<feature type="transmembrane region" description="Helical" evidence="8">
    <location>
        <begin position="139"/>
        <end position="165"/>
    </location>
</feature>
<comment type="caution">
    <text evidence="9">The sequence shown here is derived from an EMBL/GenBank/DDBJ whole genome shotgun (WGS) entry which is preliminary data.</text>
</comment>
<evidence type="ECO:0000313" key="9">
    <source>
        <dbReference type="EMBL" id="MEQ6888751.1"/>
    </source>
</evidence>
<evidence type="ECO:0000256" key="1">
    <source>
        <dbReference type="ARBA" id="ARBA00004651"/>
    </source>
</evidence>
<dbReference type="Pfam" id="PF04632">
    <property type="entry name" value="FUSC"/>
    <property type="match status" value="1"/>
</dbReference>
<keyword evidence="10" id="KW-1185">Reference proteome</keyword>
<keyword evidence="5 8" id="KW-1133">Transmembrane helix</keyword>
<keyword evidence="2" id="KW-0813">Transport</keyword>
<dbReference type="Proteomes" id="UP001472978">
    <property type="component" value="Unassembled WGS sequence"/>
</dbReference>
<evidence type="ECO:0000256" key="7">
    <source>
        <dbReference type="SAM" id="MobiDB-lite"/>
    </source>
</evidence>
<keyword evidence="6 8" id="KW-0472">Membrane</keyword>
<evidence type="ECO:0000256" key="4">
    <source>
        <dbReference type="ARBA" id="ARBA00022692"/>
    </source>
</evidence>
<protein>
    <submittedName>
        <fullName evidence="9">FUSC family protein</fullName>
    </submittedName>
</protein>
<feature type="region of interest" description="Disordered" evidence="7">
    <location>
        <begin position="675"/>
        <end position="714"/>
    </location>
</feature>
<evidence type="ECO:0000256" key="3">
    <source>
        <dbReference type="ARBA" id="ARBA00022475"/>
    </source>
</evidence>
<keyword evidence="3" id="KW-1003">Cell membrane</keyword>
<accession>A0ABV1N6K2</accession>